<sequence length="389" mass="43475">MKVPTCRCCTPVPSPSAALVEPANVNLVSHRRRHIFLAPVAVFLSGAWGMAKAGDDLLSPFAKPKTKDGKPNAPSVSNAAAMAASESRAMAERSVSALAGLCANTNALIEQLAKLRAEIAEQQRKRQELEAFKAAEMEDYRNGLFCSGCNRTKRDILSKGETFPHSGQKIIAPTPEQIANKDAELQRPIDQLTAALAKNNKDAVVTDTIMRDGREQIEFGVWLWETSIGSERSAMQKNLQRKLDKLQAELKQIEKTIDDIRMAEFASKKNQEVASLEADRRMWQEVLQKRREAMEQEKLDYQRQMTKLERIYADEQTRIADFTARGALHLQINVVPSTRGRGSMLDPFNLGVHFRLGRMLSRSDVAGQVHPEIVASVDQFIQNYKRAAF</sequence>
<name>A0A923KSX4_9BURK</name>
<feature type="coiled-coil region" evidence="1">
    <location>
        <begin position="105"/>
        <end position="132"/>
    </location>
</feature>
<keyword evidence="3" id="KW-1185">Reference proteome</keyword>
<keyword evidence="1" id="KW-0175">Coiled coil</keyword>
<dbReference type="EMBL" id="JACOFZ010000001">
    <property type="protein sequence ID" value="MBC3880964.1"/>
    <property type="molecule type" value="Genomic_DNA"/>
</dbReference>
<protein>
    <submittedName>
        <fullName evidence="2">Uncharacterized protein</fullName>
    </submittedName>
</protein>
<organism evidence="2 3">
    <name type="scientific">Undibacterium nitidum</name>
    <dbReference type="NCBI Taxonomy" id="2762298"/>
    <lineage>
        <taxon>Bacteria</taxon>
        <taxon>Pseudomonadati</taxon>
        <taxon>Pseudomonadota</taxon>
        <taxon>Betaproteobacteria</taxon>
        <taxon>Burkholderiales</taxon>
        <taxon>Oxalobacteraceae</taxon>
        <taxon>Undibacterium</taxon>
    </lineage>
</organism>
<evidence type="ECO:0000313" key="3">
    <source>
        <dbReference type="Proteomes" id="UP000627446"/>
    </source>
</evidence>
<proteinExistence type="predicted"/>
<dbReference type="RefSeq" id="WP_186914578.1">
    <property type="nucleotide sequence ID" value="NZ_JACOFZ010000001.1"/>
</dbReference>
<gene>
    <name evidence="2" type="ORF">H8K36_06235</name>
</gene>
<dbReference type="Proteomes" id="UP000627446">
    <property type="component" value="Unassembled WGS sequence"/>
</dbReference>
<feature type="coiled-coil region" evidence="1">
    <location>
        <begin position="236"/>
        <end position="311"/>
    </location>
</feature>
<evidence type="ECO:0000256" key="1">
    <source>
        <dbReference type="SAM" id="Coils"/>
    </source>
</evidence>
<evidence type="ECO:0000313" key="2">
    <source>
        <dbReference type="EMBL" id="MBC3880964.1"/>
    </source>
</evidence>
<dbReference type="AlphaFoldDB" id="A0A923KSX4"/>
<accession>A0A923KSX4</accession>
<comment type="caution">
    <text evidence="2">The sequence shown here is derived from an EMBL/GenBank/DDBJ whole genome shotgun (WGS) entry which is preliminary data.</text>
</comment>
<reference evidence="2" key="1">
    <citation type="submission" date="2020-08" db="EMBL/GenBank/DDBJ databases">
        <title>Novel species isolated from subtropical streams in China.</title>
        <authorList>
            <person name="Lu H."/>
        </authorList>
    </citation>
    <scope>NUCLEOTIDE SEQUENCE</scope>
    <source>
        <strain evidence="2">LX22W</strain>
    </source>
</reference>